<dbReference type="Pfam" id="PF00931">
    <property type="entry name" value="NB-ARC"/>
    <property type="match status" value="1"/>
</dbReference>
<reference evidence="2" key="1">
    <citation type="submission" date="2020-05" db="EMBL/GenBank/DDBJ databases">
        <title>Mycena genomes resolve the evolution of fungal bioluminescence.</title>
        <authorList>
            <person name="Tsai I.J."/>
        </authorList>
    </citation>
    <scope>NUCLEOTIDE SEQUENCE</scope>
    <source>
        <strain evidence="2">CCC161011</strain>
    </source>
</reference>
<comment type="caution">
    <text evidence="2">The sequence shown here is derived from an EMBL/GenBank/DDBJ whole genome shotgun (WGS) entry which is preliminary data.</text>
</comment>
<proteinExistence type="predicted"/>
<dbReference type="Proteomes" id="UP000620124">
    <property type="component" value="Unassembled WGS sequence"/>
</dbReference>
<dbReference type="PANTHER" id="PTHR47691:SF3">
    <property type="entry name" value="HTH-TYPE TRANSCRIPTIONAL REGULATOR RV0890C-RELATED"/>
    <property type="match status" value="1"/>
</dbReference>
<dbReference type="Gene3D" id="3.40.50.300">
    <property type="entry name" value="P-loop containing nucleotide triphosphate hydrolases"/>
    <property type="match status" value="1"/>
</dbReference>
<dbReference type="InterPro" id="IPR002182">
    <property type="entry name" value="NB-ARC"/>
</dbReference>
<organism evidence="2 3">
    <name type="scientific">Mycena venus</name>
    <dbReference type="NCBI Taxonomy" id="2733690"/>
    <lineage>
        <taxon>Eukaryota</taxon>
        <taxon>Fungi</taxon>
        <taxon>Dikarya</taxon>
        <taxon>Basidiomycota</taxon>
        <taxon>Agaricomycotina</taxon>
        <taxon>Agaricomycetes</taxon>
        <taxon>Agaricomycetidae</taxon>
        <taxon>Agaricales</taxon>
        <taxon>Marasmiineae</taxon>
        <taxon>Mycenaceae</taxon>
        <taxon>Mycena</taxon>
    </lineage>
</organism>
<evidence type="ECO:0000313" key="2">
    <source>
        <dbReference type="EMBL" id="KAF7354132.1"/>
    </source>
</evidence>
<dbReference type="PRINTS" id="PR00364">
    <property type="entry name" value="DISEASERSIST"/>
</dbReference>
<dbReference type="EMBL" id="JACAZI010000008">
    <property type="protein sequence ID" value="KAF7354132.1"/>
    <property type="molecule type" value="Genomic_DNA"/>
</dbReference>
<dbReference type="OrthoDB" id="1534087at2759"/>
<dbReference type="GO" id="GO:0043531">
    <property type="term" value="F:ADP binding"/>
    <property type="evidence" value="ECO:0007669"/>
    <property type="project" value="InterPro"/>
</dbReference>
<name>A0A8H7CZQ9_9AGAR</name>
<evidence type="ECO:0000313" key="3">
    <source>
        <dbReference type="Proteomes" id="UP000620124"/>
    </source>
</evidence>
<accession>A0A8H7CZQ9</accession>
<sequence>MYLQIGTSLSSTLFELEVDAEERHQELLELLSLQSASEDATSLIGRSSMGNSSGSLSLLPASPQIFHGREAELDHILKILLRDSARVAILGPGGMGKTTLAMAVLHQEQVIAKYPLQHFISCESANSVNDLVRTLGLHLGIEPSRDLSKLVVQNLRECGLCLLVLDNFETPWESLGSRGPVEEFLSLLADIPGLALLITMRGLEHPGKVKWTRPFLPALQPLSQSDTREIFVEIAQEPHADDVDALNELLELSGSLPLAASLMASIASFEGYLATLSRWKMESTALLSQGADKRSNLEKSIMLSLHSPRFSASIHAKELLSLLSILPDGITHDDLRISRVPIPNLMSHSSTLLQTSLAYMDAGRRLRTLSPIREFIRKEYPPTASISKPLREYYRHLLQVVTPSTFLSLGNIVSRITLQLGNIHNILLQALMEANSSLVETGLDILKVHWVSDIMLQGASPLIQRVPHLIELTGNTPLWLAYNCHCLRTRELAKLPADPDQLIAEGLEFVSTVHLPTEEGMIHC</sequence>
<keyword evidence="3" id="KW-1185">Reference proteome</keyword>
<dbReference type="SUPFAM" id="SSF52540">
    <property type="entry name" value="P-loop containing nucleoside triphosphate hydrolases"/>
    <property type="match status" value="1"/>
</dbReference>
<gene>
    <name evidence="2" type="ORF">MVEN_01100600</name>
</gene>
<evidence type="ECO:0000259" key="1">
    <source>
        <dbReference type="Pfam" id="PF00931"/>
    </source>
</evidence>
<dbReference type="AlphaFoldDB" id="A0A8H7CZQ9"/>
<dbReference type="InterPro" id="IPR027417">
    <property type="entry name" value="P-loop_NTPase"/>
</dbReference>
<feature type="domain" description="NB-ARC" evidence="1">
    <location>
        <begin position="70"/>
        <end position="149"/>
    </location>
</feature>
<dbReference type="PANTHER" id="PTHR47691">
    <property type="entry name" value="REGULATOR-RELATED"/>
    <property type="match status" value="1"/>
</dbReference>
<protein>
    <submittedName>
        <fullName evidence="2">NB-ARC domain-containing protein</fullName>
    </submittedName>
</protein>